<dbReference type="SMART" id="SM00368">
    <property type="entry name" value="LRR_RI"/>
    <property type="match status" value="13"/>
</dbReference>
<dbReference type="Gene3D" id="3.40.50.300">
    <property type="entry name" value="P-loop containing nucleotide triphosphate hydrolases"/>
    <property type="match status" value="1"/>
</dbReference>
<dbReference type="Pfam" id="PF05729">
    <property type="entry name" value="NACHT"/>
    <property type="match status" value="1"/>
</dbReference>
<evidence type="ECO:0000256" key="4">
    <source>
        <dbReference type="ARBA" id="ARBA00022737"/>
    </source>
</evidence>
<dbReference type="Pfam" id="PF17776">
    <property type="entry name" value="NLRC4_HD2"/>
    <property type="match status" value="1"/>
</dbReference>
<dbReference type="PANTHER" id="PTHR24106">
    <property type="entry name" value="NACHT, LRR AND CARD DOMAINS-CONTAINING"/>
    <property type="match status" value="1"/>
</dbReference>
<dbReference type="Pfam" id="PF02758">
    <property type="entry name" value="PYRIN"/>
    <property type="match status" value="1"/>
</dbReference>
<dbReference type="FunFam" id="3.80.10.10:FF:000638">
    <property type="entry name" value="Si:dkey-16p6.1"/>
    <property type="match status" value="1"/>
</dbReference>
<keyword evidence="5" id="KW-0547">Nucleotide-binding</keyword>
<dbReference type="AlphaFoldDB" id="A0A8M9Q1V3"/>
<evidence type="ECO:0000313" key="11">
    <source>
        <dbReference type="RefSeq" id="XP_021331274.2"/>
    </source>
</evidence>
<dbReference type="FunFam" id="1.10.533.10:FF:000046">
    <property type="entry name" value="Si:ch211-196f19.1"/>
    <property type="match status" value="1"/>
</dbReference>
<evidence type="ECO:0000256" key="3">
    <source>
        <dbReference type="ARBA" id="ARBA00022614"/>
    </source>
</evidence>
<dbReference type="PROSITE" id="PS50824">
    <property type="entry name" value="DAPIN"/>
    <property type="match status" value="1"/>
</dbReference>
<dbReference type="InterPro" id="IPR007111">
    <property type="entry name" value="NACHT_NTPase"/>
</dbReference>
<dbReference type="Pfam" id="PF00622">
    <property type="entry name" value="SPRY"/>
    <property type="match status" value="1"/>
</dbReference>
<accession>A0A8M9Q1V3</accession>
<dbReference type="InterPro" id="IPR001611">
    <property type="entry name" value="Leu-rich_rpt"/>
</dbReference>
<dbReference type="SUPFAM" id="SSF52047">
    <property type="entry name" value="RNI-like"/>
    <property type="match status" value="2"/>
</dbReference>
<dbReference type="InterPro" id="IPR051261">
    <property type="entry name" value="NLR"/>
</dbReference>
<dbReference type="Pfam" id="PF00560">
    <property type="entry name" value="LRR_1"/>
    <property type="match status" value="1"/>
</dbReference>
<dbReference type="Pfam" id="PF13765">
    <property type="entry name" value="PRY"/>
    <property type="match status" value="1"/>
</dbReference>
<dbReference type="InterPro" id="IPR027417">
    <property type="entry name" value="P-loop_NTPase"/>
</dbReference>
<organism evidence="10 11">
    <name type="scientific">Danio rerio</name>
    <name type="common">Zebrafish</name>
    <name type="synonym">Brachydanio rerio</name>
    <dbReference type="NCBI Taxonomy" id="7955"/>
    <lineage>
        <taxon>Eukaryota</taxon>
        <taxon>Metazoa</taxon>
        <taxon>Chordata</taxon>
        <taxon>Craniata</taxon>
        <taxon>Vertebrata</taxon>
        <taxon>Euteleostomi</taxon>
        <taxon>Actinopterygii</taxon>
        <taxon>Neopterygii</taxon>
        <taxon>Teleostei</taxon>
        <taxon>Ostariophysi</taxon>
        <taxon>Cypriniformes</taxon>
        <taxon>Danionidae</taxon>
        <taxon>Danioninae</taxon>
        <taxon>Danio</taxon>
    </lineage>
</organism>
<dbReference type="InterPro" id="IPR003879">
    <property type="entry name" value="Butyrophylin_SPRY"/>
</dbReference>
<sequence length="1310" mass="147651">MANVKQLLDNSLDELLEAELKKFQWCLVNDHNEISKAELENADRLDTVDKMVSCFGSERAVKVTVDTLRKIKQNDLADQLENTQNQGTALENCKTLPLDYTNISHELKKKLKEENEQILLGNSQTGHQKKLDDIYTDLYVVENKTGGRENDHEVMQMESKHNQQTAKDKPLKCNDMFKVQPDIEQNRRVLTLGIAGVGKTVSVNKFILDWAEEKDNQEIVFIFPLPFRRLNLIKDEKYSLIGLLNKYFFSRPGGLSSLPKEQGKVMFIFDGLDEYRFQLNFKEEDGFTDVDKEMTVSKIVTNLLKRKLLRSSLIWITSRPAAASLIPQTYIDQVTEVRGFSDEQKEQYFIKNSSPEVAGNIIGHIKKSRSLYIMCHIPVFCWISLTVLQPLLGQESNEKTPKTLTGMYTSYVLSQKQQMKEKYSNDLEPEANNWSFDDIVLKLGKLAFEQLQKGQLIFYKTDLEKCGLDVKEGSVFSGLCTRMFQEESPISGEQVYSFVHLSVQEFIAALYVFFTYKDKKANPFLESRKKELKWKLSTKTLFKLHKDAVEKTLQSKNGHLDLFLRFLLGLSLESNQSNLKELLPRLKRKTENIKDTTDYIKKKIKKETSAERTINLFHCLNEMNDDFVEELQKSLSSGNLTTQDLSSAQWSGLVFVLLMSEETQEKFELQKYRRSDEALMRLIPVVKNTTRALLQGCNLTTQSCESLSSALQSSNCVLRELDLSNNDLQDSGVKLLSDGLKSPDCKLETLRLVMCKLTVRSCESLSSALQSSNCVLRELDLSNNDLQDSGVKLLSDGLKSPNCKLETLRFVLCNITADSCESLSSALQSSNCVLRELDLSNNGLQDSGVKLLSDGLKSPDFKLETLSLQGCNLTTQSFESLSSALQSSNCVLRELDLSNNDLQHSAVKLLSDGLKSPNCKLETLRLQWCKLTVQSCESLSSALQSSNCVLRELDLSNNDLQDSGVKLHSDGLKTVNSKLETLRLAMCNLTVQCCESLSSALQSSNYVLRELDLSNNDLQDSGVKKLSDGLKSLNCKLETLRLSGCMVTEEGCGFLSSALTSNPSHLRELDLSYNHPGDSGVKLLSEKLEDANYTLDKLNLDHGGHTRITAGPRKYVCFLTLDPNTAHTRLILSEENREVKSVREKQPYPDHPDRFNGDPQVLCRESVCGRCYWEIDWSGDDGVDISVSYKSISRKGGGYGVSKSVSNKTIRRKGGERSVECWFGCNAQSWSLRCDFSRFIFSHNNTHTDLPVKALSSRIGVFVDHSAGTLIFYNIYSDTMSLIHSVQTTFTEPLCPGFRLVYPGSSVKLS</sequence>
<dbReference type="Proteomes" id="UP000000437">
    <property type="component" value="Chromosome 4"/>
</dbReference>
<keyword evidence="3" id="KW-0433">Leucine-rich repeat</keyword>
<dbReference type="Pfam" id="PF14484">
    <property type="entry name" value="FISNA"/>
    <property type="match status" value="1"/>
</dbReference>
<dbReference type="SMART" id="SM01288">
    <property type="entry name" value="FISNA"/>
    <property type="match status" value="1"/>
</dbReference>
<dbReference type="InterPro" id="IPR043136">
    <property type="entry name" value="B30.2/SPRY_sf"/>
</dbReference>
<dbReference type="GO" id="GO:0005737">
    <property type="term" value="C:cytoplasm"/>
    <property type="evidence" value="ECO:0007669"/>
    <property type="project" value="UniProtKB-SubCell"/>
</dbReference>
<evidence type="ECO:0000259" key="7">
    <source>
        <dbReference type="PROSITE" id="PS50188"/>
    </source>
</evidence>
<protein>
    <submittedName>
        <fullName evidence="11">NACHT, LRR and PYD domains-containing protein 3-like isoform X1</fullName>
    </submittedName>
</protein>
<feature type="domain" description="NACHT" evidence="9">
    <location>
        <begin position="187"/>
        <end position="322"/>
    </location>
</feature>
<dbReference type="SUPFAM" id="SSF49899">
    <property type="entry name" value="Concanavalin A-like lectins/glucanases"/>
    <property type="match status" value="1"/>
</dbReference>
<dbReference type="CDD" id="cd16040">
    <property type="entry name" value="SPRY_PRY_SNTX"/>
    <property type="match status" value="1"/>
</dbReference>
<dbReference type="Pfam" id="PF17779">
    <property type="entry name" value="WHD_NOD2"/>
    <property type="match status" value="1"/>
</dbReference>
<dbReference type="KEGG" id="dre:103910704"/>
<reference evidence="11" key="1">
    <citation type="submission" date="2025-08" db="UniProtKB">
        <authorList>
            <consortium name="RefSeq"/>
        </authorList>
    </citation>
    <scope>IDENTIFICATION</scope>
    <source>
        <strain evidence="11">Tuebingen</strain>
        <tissue evidence="11">Fibroblasts and whole tissue</tissue>
    </source>
</reference>
<proteinExistence type="predicted"/>
<dbReference type="Gene3D" id="2.60.120.920">
    <property type="match status" value="1"/>
</dbReference>
<dbReference type="Pfam" id="PF13516">
    <property type="entry name" value="LRR_6"/>
    <property type="match status" value="7"/>
</dbReference>
<comment type="subcellular location">
    <subcellularLocation>
        <location evidence="1">Cytoplasm</location>
    </subcellularLocation>
</comment>
<dbReference type="CDD" id="cd08321">
    <property type="entry name" value="Pyrin_ASC-like"/>
    <property type="match status" value="1"/>
</dbReference>
<dbReference type="FunFam" id="3.40.50.300:FF:000960">
    <property type="entry name" value="Si:ch211-196f19.1"/>
    <property type="match status" value="1"/>
</dbReference>
<dbReference type="PRINTS" id="PR01407">
    <property type="entry name" value="BUTYPHLNCDUF"/>
</dbReference>
<keyword evidence="2" id="KW-0963">Cytoplasm</keyword>
<dbReference type="SMART" id="SM00449">
    <property type="entry name" value="SPRY"/>
    <property type="match status" value="1"/>
</dbReference>
<evidence type="ECO:0000256" key="2">
    <source>
        <dbReference type="ARBA" id="ARBA00022490"/>
    </source>
</evidence>
<dbReference type="SMART" id="SM01289">
    <property type="entry name" value="PYRIN"/>
    <property type="match status" value="1"/>
</dbReference>
<dbReference type="SMART" id="SM00589">
    <property type="entry name" value="PRY"/>
    <property type="match status" value="1"/>
</dbReference>
<evidence type="ECO:0000313" key="10">
    <source>
        <dbReference type="Proteomes" id="UP000000437"/>
    </source>
</evidence>
<evidence type="ECO:0000256" key="5">
    <source>
        <dbReference type="ARBA" id="ARBA00022741"/>
    </source>
</evidence>
<dbReference type="Gene3D" id="3.80.10.10">
    <property type="entry name" value="Ribonuclease Inhibitor"/>
    <property type="match status" value="3"/>
</dbReference>
<dbReference type="CDD" id="cd00116">
    <property type="entry name" value="LRR_RI"/>
    <property type="match status" value="1"/>
</dbReference>
<dbReference type="InterPro" id="IPR011029">
    <property type="entry name" value="DEATH-like_dom_sf"/>
</dbReference>
<dbReference type="PROSITE" id="PS50837">
    <property type="entry name" value="NACHT"/>
    <property type="match status" value="1"/>
</dbReference>
<dbReference type="InterPro" id="IPR029495">
    <property type="entry name" value="NACHT-assoc"/>
</dbReference>
<dbReference type="FunFam" id="3.80.10.10:FF:000848">
    <property type="entry name" value="Si:dkey-22a18.2"/>
    <property type="match status" value="1"/>
</dbReference>
<evidence type="ECO:0000256" key="1">
    <source>
        <dbReference type="ARBA" id="ARBA00004496"/>
    </source>
</evidence>
<dbReference type="RefSeq" id="XP_021331274.2">
    <property type="nucleotide sequence ID" value="XM_021475599.3"/>
</dbReference>
<dbReference type="InterPro" id="IPR041267">
    <property type="entry name" value="NLRP_HD2"/>
</dbReference>
<evidence type="ECO:0000259" key="8">
    <source>
        <dbReference type="PROSITE" id="PS50824"/>
    </source>
</evidence>
<dbReference type="GeneID" id="103910704"/>
<name>A0A8M9Q1V3_DANRE</name>
<evidence type="ECO:0000256" key="6">
    <source>
        <dbReference type="ARBA" id="ARBA00022840"/>
    </source>
</evidence>
<dbReference type="SUPFAM" id="SSF47986">
    <property type="entry name" value="DEATH domain"/>
    <property type="match status" value="1"/>
</dbReference>
<evidence type="ECO:0000259" key="9">
    <source>
        <dbReference type="PROSITE" id="PS50837"/>
    </source>
</evidence>
<dbReference type="InterPro" id="IPR004020">
    <property type="entry name" value="DAPIN"/>
</dbReference>
<dbReference type="GO" id="GO:0005524">
    <property type="term" value="F:ATP binding"/>
    <property type="evidence" value="ECO:0007669"/>
    <property type="project" value="UniProtKB-KW"/>
</dbReference>
<feature type="domain" description="B30.2/SPRY" evidence="7">
    <location>
        <begin position="1098"/>
        <end position="1310"/>
    </location>
</feature>
<dbReference type="Gene3D" id="1.10.533.10">
    <property type="entry name" value="Death Domain, Fas"/>
    <property type="match status" value="1"/>
</dbReference>
<dbReference type="PROSITE" id="PS50188">
    <property type="entry name" value="B302_SPRY"/>
    <property type="match status" value="1"/>
</dbReference>
<dbReference type="InterPro" id="IPR032675">
    <property type="entry name" value="LRR_dom_sf"/>
</dbReference>
<keyword evidence="6" id="KW-0067">ATP-binding</keyword>
<dbReference type="InterPro" id="IPR006574">
    <property type="entry name" value="PRY"/>
</dbReference>
<gene>
    <name evidence="11" type="primary">LOC103910704</name>
</gene>
<dbReference type="OrthoDB" id="427518at2759"/>
<dbReference type="InterPro" id="IPR013320">
    <property type="entry name" value="ConA-like_dom_sf"/>
</dbReference>
<keyword evidence="10" id="KW-1185">Reference proteome</keyword>
<feature type="domain" description="Pyrin" evidence="8">
    <location>
        <begin position="1"/>
        <end position="86"/>
    </location>
</feature>
<dbReference type="InterPro" id="IPR001870">
    <property type="entry name" value="B30.2/SPRY"/>
</dbReference>
<dbReference type="InterPro" id="IPR003877">
    <property type="entry name" value="SPRY_dom"/>
</dbReference>
<dbReference type="FunFam" id="2.60.120.920:FF:000066">
    <property type="entry name" value="Si:ch211-208f21.3"/>
    <property type="match status" value="1"/>
</dbReference>
<dbReference type="InterPro" id="IPR041075">
    <property type="entry name" value="NOD1/2_WH"/>
</dbReference>
<keyword evidence="4" id="KW-0677">Repeat</keyword>